<organism evidence="1 2">
    <name type="scientific">Chondrus crispus</name>
    <name type="common">Carrageen Irish moss</name>
    <name type="synonym">Polymorpha crispa</name>
    <dbReference type="NCBI Taxonomy" id="2769"/>
    <lineage>
        <taxon>Eukaryota</taxon>
        <taxon>Rhodophyta</taxon>
        <taxon>Florideophyceae</taxon>
        <taxon>Rhodymeniophycidae</taxon>
        <taxon>Gigartinales</taxon>
        <taxon>Gigartinaceae</taxon>
        <taxon>Chondrus</taxon>
    </lineage>
</organism>
<sequence>MVRVRIKLHSRRQSCCTVAVVVQEFVFRTSHRWTAEATTRQYFGLGFQRIQQNAHGCTSPVLRKL</sequence>
<dbReference type="KEGG" id="ccp:CHC_T00001625001"/>
<dbReference type="Gramene" id="CDF32756">
    <property type="protein sequence ID" value="CDF32756"/>
    <property type="gene ID" value="CHC_T00001625001"/>
</dbReference>
<evidence type="ECO:0000313" key="2">
    <source>
        <dbReference type="Proteomes" id="UP000012073"/>
    </source>
</evidence>
<dbReference type="EMBL" id="HG001579">
    <property type="protein sequence ID" value="CDF32756.1"/>
    <property type="molecule type" value="Genomic_DNA"/>
</dbReference>
<dbReference type="GeneID" id="17320274"/>
<proteinExistence type="predicted"/>
<protein>
    <submittedName>
        <fullName evidence="1">Uncharacterized protein</fullName>
    </submittedName>
</protein>
<evidence type="ECO:0000313" key="1">
    <source>
        <dbReference type="EMBL" id="CDF32756.1"/>
    </source>
</evidence>
<reference evidence="2" key="1">
    <citation type="journal article" date="2013" name="Proc. Natl. Acad. Sci. U.S.A.">
        <title>Genome structure and metabolic features in the red seaweed Chondrus crispus shed light on evolution of the Archaeplastida.</title>
        <authorList>
            <person name="Collen J."/>
            <person name="Porcel B."/>
            <person name="Carre W."/>
            <person name="Ball S.G."/>
            <person name="Chaparro C."/>
            <person name="Tonon T."/>
            <person name="Barbeyron T."/>
            <person name="Michel G."/>
            <person name="Noel B."/>
            <person name="Valentin K."/>
            <person name="Elias M."/>
            <person name="Artiguenave F."/>
            <person name="Arun A."/>
            <person name="Aury J.M."/>
            <person name="Barbosa-Neto J.F."/>
            <person name="Bothwell J.H."/>
            <person name="Bouget F.Y."/>
            <person name="Brillet L."/>
            <person name="Cabello-Hurtado F."/>
            <person name="Capella-Gutierrez S."/>
            <person name="Charrier B."/>
            <person name="Cladiere L."/>
            <person name="Cock J.M."/>
            <person name="Coelho S.M."/>
            <person name="Colleoni C."/>
            <person name="Czjzek M."/>
            <person name="Da Silva C."/>
            <person name="Delage L."/>
            <person name="Denoeud F."/>
            <person name="Deschamps P."/>
            <person name="Dittami S.M."/>
            <person name="Gabaldon T."/>
            <person name="Gachon C.M."/>
            <person name="Groisillier A."/>
            <person name="Herve C."/>
            <person name="Jabbari K."/>
            <person name="Katinka M."/>
            <person name="Kloareg B."/>
            <person name="Kowalczyk N."/>
            <person name="Labadie K."/>
            <person name="Leblanc C."/>
            <person name="Lopez P.J."/>
            <person name="McLachlan D.H."/>
            <person name="Meslet-Cladiere L."/>
            <person name="Moustafa A."/>
            <person name="Nehr Z."/>
            <person name="Nyvall Collen P."/>
            <person name="Panaud O."/>
            <person name="Partensky F."/>
            <person name="Poulain J."/>
            <person name="Rensing S.A."/>
            <person name="Rousvoal S."/>
            <person name="Samson G."/>
            <person name="Symeonidi A."/>
            <person name="Weissenbach J."/>
            <person name="Zambounis A."/>
            <person name="Wincker P."/>
            <person name="Boyen C."/>
        </authorList>
    </citation>
    <scope>NUCLEOTIDE SEQUENCE [LARGE SCALE GENOMIC DNA]</scope>
    <source>
        <strain evidence="2">cv. Stackhouse</strain>
    </source>
</reference>
<name>R7Q5U8_CHOCR</name>
<dbReference type="Proteomes" id="UP000012073">
    <property type="component" value="Unassembled WGS sequence"/>
</dbReference>
<keyword evidence="2" id="KW-1185">Reference proteome</keyword>
<dbReference type="RefSeq" id="XP_005712557.1">
    <property type="nucleotide sequence ID" value="XM_005712500.1"/>
</dbReference>
<accession>R7Q5U8</accession>
<dbReference type="AlphaFoldDB" id="R7Q5U8"/>
<gene>
    <name evidence="1" type="ORF">CHC_T00001625001</name>
</gene>